<protein>
    <submittedName>
        <fullName evidence="5">GNAT family N-acetyltransferase</fullName>
    </submittedName>
</protein>
<dbReference type="PANTHER" id="PTHR43792">
    <property type="entry name" value="GNAT FAMILY, PUTATIVE (AFU_ORTHOLOGUE AFUA_3G00765)-RELATED-RELATED"/>
    <property type="match status" value="1"/>
</dbReference>
<dbReference type="Proteomes" id="UP000561438">
    <property type="component" value="Unassembled WGS sequence"/>
</dbReference>
<sequence length="188" mass="20708">MFYKSERLFLRPVFAEDWQAIYRGIAEEQVVRNLATAPWPYREEDAQAFVALKRDPMLPNFSVLLPGSGLIGQAGLGIEPVSGDVQIGYWIARPFWGRGFAAEAARGVIEVARSIGHRHLVASHFLDNPASGRVLEKAGFTKTGTIRPGFSLARGREDPVADYAIDLAAAHASEEDVRLTLEDYPRAA</sequence>
<evidence type="ECO:0000313" key="5">
    <source>
        <dbReference type="EMBL" id="NVD45586.1"/>
    </source>
</evidence>
<reference evidence="5 6" key="1">
    <citation type="submission" date="2020-06" db="EMBL/GenBank/DDBJ databases">
        <title>Altererythrobacter sp. HHU K3-1.</title>
        <authorList>
            <person name="Zhang D."/>
            <person name="Xue H."/>
        </authorList>
    </citation>
    <scope>NUCLEOTIDE SEQUENCE [LARGE SCALE GENOMIC DNA]</scope>
    <source>
        <strain evidence="5 6">HHU K3-1</strain>
    </source>
</reference>
<accession>A0A850H4L0</accession>
<proteinExistence type="inferred from homology"/>
<evidence type="ECO:0000256" key="2">
    <source>
        <dbReference type="ARBA" id="ARBA00023315"/>
    </source>
</evidence>
<dbReference type="InterPro" id="IPR051531">
    <property type="entry name" value="N-acetyltransferase"/>
</dbReference>
<dbReference type="Pfam" id="PF13302">
    <property type="entry name" value="Acetyltransf_3"/>
    <property type="match status" value="1"/>
</dbReference>
<organism evidence="5 6">
    <name type="scientific">Qipengyuania atrilutea</name>
    <dbReference type="NCBI Taxonomy" id="2744473"/>
    <lineage>
        <taxon>Bacteria</taxon>
        <taxon>Pseudomonadati</taxon>
        <taxon>Pseudomonadota</taxon>
        <taxon>Alphaproteobacteria</taxon>
        <taxon>Sphingomonadales</taxon>
        <taxon>Erythrobacteraceae</taxon>
        <taxon>Qipengyuania</taxon>
    </lineage>
</organism>
<keyword evidence="1 5" id="KW-0808">Transferase</keyword>
<dbReference type="EMBL" id="JABWGV010000004">
    <property type="protein sequence ID" value="NVD45586.1"/>
    <property type="molecule type" value="Genomic_DNA"/>
</dbReference>
<dbReference type="PANTHER" id="PTHR43792:SF8">
    <property type="entry name" value="[RIBOSOMAL PROTEIN US5]-ALANINE N-ACETYLTRANSFERASE"/>
    <property type="match status" value="1"/>
</dbReference>
<evidence type="ECO:0000256" key="3">
    <source>
        <dbReference type="ARBA" id="ARBA00038502"/>
    </source>
</evidence>
<feature type="domain" description="N-acetyltransferase" evidence="4">
    <location>
        <begin position="8"/>
        <end position="168"/>
    </location>
</feature>
<dbReference type="InterPro" id="IPR000182">
    <property type="entry name" value="GNAT_dom"/>
</dbReference>
<gene>
    <name evidence="5" type="ORF">HUV48_11265</name>
</gene>
<evidence type="ECO:0000259" key="4">
    <source>
        <dbReference type="PROSITE" id="PS51186"/>
    </source>
</evidence>
<dbReference type="InterPro" id="IPR016181">
    <property type="entry name" value="Acyl_CoA_acyltransferase"/>
</dbReference>
<dbReference type="RefSeq" id="WP_176267900.1">
    <property type="nucleotide sequence ID" value="NZ_JABWGV010000004.1"/>
</dbReference>
<dbReference type="PROSITE" id="PS51186">
    <property type="entry name" value="GNAT"/>
    <property type="match status" value="1"/>
</dbReference>
<evidence type="ECO:0000313" key="6">
    <source>
        <dbReference type="Proteomes" id="UP000561438"/>
    </source>
</evidence>
<dbReference type="GO" id="GO:0016747">
    <property type="term" value="F:acyltransferase activity, transferring groups other than amino-acyl groups"/>
    <property type="evidence" value="ECO:0007669"/>
    <property type="project" value="InterPro"/>
</dbReference>
<comment type="similarity">
    <text evidence="3">Belongs to the acetyltransferase family. RimJ subfamily.</text>
</comment>
<dbReference type="AlphaFoldDB" id="A0A850H4L0"/>
<name>A0A850H4L0_9SPHN</name>
<keyword evidence="2" id="KW-0012">Acyltransferase</keyword>
<dbReference type="SUPFAM" id="SSF55729">
    <property type="entry name" value="Acyl-CoA N-acyltransferases (Nat)"/>
    <property type="match status" value="1"/>
</dbReference>
<comment type="caution">
    <text evidence="5">The sequence shown here is derived from an EMBL/GenBank/DDBJ whole genome shotgun (WGS) entry which is preliminary data.</text>
</comment>
<keyword evidence="6" id="KW-1185">Reference proteome</keyword>
<dbReference type="Gene3D" id="3.40.630.30">
    <property type="match status" value="1"/>
</dbReference>
<evidence type="ECO:0000256" key="1">
    <source>
        <dbReference type="ARBA" id="ARBA00022679"/>
    </source>
</evidence>